<comment type="caution">
    <text evidence="1">The sequence shown here is derived from an EMBL/GenBank/DDBJ whole genome shotgun (WGS) entry which is preliminary data.</text>
</comment>
<dbReference type="RefSeq" id="XP_022471623.1">
    <property type="nucleotide sequence ID" value="XM_022621907.1"/>
</dbReference>
<accession>A0A1G4AZ64</accession>
<proteinExistence type="predicted"/>
<dbReference type="OrthoDB" id="10512669at2759"/>
<name>A0A1G4AZ64_9PEZI</name>
<sequence>MILSESVTTTGFASSAFRSNIHSPEMAGPPVPSCARPWPHLTSPHLISLHLTSSRPHISSESGGTATAVLREMACVMCGFLGVHNLAAKQMHTSHHSRVNLEIVFPSAEPATGIQRHITTVCGSARKIL</sequence>
<dbReference type="EMBL" id="MJBS01000100">
    <property type="protein sequence ID" value="OHE94460.1"/>
    <property type="molecule type" value="Genomic_DNA"/>
</dbReference>
<dbReference type="Proteomes" id="UP000176998">
    <property type="component" value="Unassembled WGS sequence"/>
</dbReference>
<reference evidence="1 2" key="1">
    <citation type="submission" date="2016-09" db="EMBL/GenBank/DDBJ databases">
        <authorList>
            <person name="Capua I."/>
            <person name="De Benedictis P."/>
            <person name="Joannis T."/>
            <person name="Lombin L.H."/>
            <person name="Cattoli G."/>
        </authorList>
    </citation>
    <scope>NUCLEOTIDE SEQUENCE [LARGE SCALE GENOMIC DNA]</scope>
    <source>
        <strain evidence="1 2">IMI 309357</strain>
    </source>
</reference>
<organism evidence="1 2">
    <name type="scientific">Colletotrichum orchidophilum</name>
    <dbReference type="NCBI Taxonomy" id="1209926"/>
    <lineage>
        <taxon>Eukaryota</taxon>
        <taxon>Fungi</taxon>
        <taxon>Dikarya</taxon>
        <taxon>Ascomycota</taxon>
        <taxon>Pezizomycotina</taxon>
        <taxon>Sordariomycetes</taxon>
        <taxon>Hypocreomycetidae</taxon>
        <taxon>Glomerellales</taxon>
        <taxon>Glomerellaceae</taxon>
        <taxon>Colletotrichum</taxon>
    </lineage>
</organism>
<keyword evidence="2" id="KW-1185">Reference proteome</keyword>
<gene>
    <name evidence="1" type="ORF">CORC01_10279</name>
</gene>
<dbReference type="AlphaFoldDB" id="A0A1G4AZ64"/>
<protein>
    <submittedName>
        <fullName evidence="1">Uncharacterized protein</fullName>
    </submittedName>
</protein>
<evidence type="ECO:0000313" key="1">
    <source>
        <dbReference type="EMBL" id="OHE94460.1"/>
    </source>
</evidence>
<evidence type="ECO:0000313" key="2">
    <source>
        <dbReference type="Proteomes" id="UP000176998"/>
    </source>
</evidence>
<dbReference type="GeneID" id="34563417"/>